<dbReference type="InParanoid" id="A0A218Z0H5"/>
<protein>
    <recommendedName>
        <fullName evidence="3">F-box domain-containing protein</fullName>
    </recommendedName>
</protein>
<organism evidence="1 2">
    <name type="scientific">Diplocarpon coronariae</name>
    <dbReference type="NCBI Taxonomy" id="2795749"/>
    <lineage>
        <taxon>Eukaryota</taxon>
        <taxon>Fungi</taxon>
        <taxon>Dikarya</taxon>
        <taxon>Ascomycota</taxon>
        <taxon>Pezizomycotina</taxon>
        <taxon>Leotiomycetes</taxon>
        <taxon>Helotiales</taxon>
        <taxon>Drepanopezizaceae</taxon>
        <taxon>Diplocarpon</taxon>
    </lineage>
</organism>
<accession>A0A218Z0H5</accession>
<dbReference type="Proteomes" id="UP000242519">
    <property type="component" value="Unassembled WGS sequence"/>
</dbReference>
<evidence type="ECO:0008006" key="3">
    <source>
        <dbReference type="Google" id="ProtNLM"/>
    </source>
</evidence>
<reference evidence="1 2" key="1">
    <citation type="submission" date="2017-04" db="EMBL/GenBank/DDBJ databases">
        <title>Draft genome sequence of Marssonina coronaria NL1: causal agent of apple blotch.</title>
        <authorList>
            <person name="Cheng Q."/>
        </authorList>
    </citation>
    <scope>NUCLEOTIDE SEQUENCE [LARGE SCALE GENOMIC DNA]</scope>
    <source>
        <strain evidence="1 2">NL1</strain>
    </source>
</reference>
<evidence type="ECO:0000313" key="2">
    <source>
        <dbReference type="Proteomes" id="UP000242519"/>
    </source>
</evidence>
<dbReference type="OrthoDB" id="5985073at2759"/>
<comment type="caution">
    <text evidence="1">The sequence shown here is derived from an EMBL/GenBank/DDBJ whole genome shotgun (WGS) entry which is preliminary data.</text>
</comment>
<keyword evidence="2" id="KW-1185">Reference proteome</keyword>
<evidence type="ECO:0000313" key="1">
    <source>
        <dbReference type="EMBL" id="OWP00746.1"/>
    </source>
</evidence>
<name>A0A218Z0H5_9HELO</name>
<proteinExistence type="predicted"/>
<sequence>MSQSPIDELSWELLDHILSFLPSNHQYEDDPYHLNGYGAQRTPSHLPLYATVCKKWAYHFERRTFKSLKIDSTQLDELKRYVKPGYRAASVSRLEYAIILPTYSENACGRFESRKDRNRNDEFFTDAIHGLFKILKSWETESETEHNERSAMTPRSYELHLLATYSPMDAAYRGHRTLNDPKKMQREEHHDLLDRRWEHSFLQLRRVEDLPELSRVSQFISTDPVRNVAPASLASIASKCLNIKNIVMECSDSERKSPGLRQQLRYGKLHDAVWSISDPVCRFLPSPGADSSRLPLLANHDFTVATALHPSSPIDHLSVAIHHLSQAPNLTTLTLSGGIVISPALFWPSDPGQTLPFWPKLQHIDVTFNSTTPGGEWYFMRPPSQTEDWDIIDMSEATRVVDAIDPDTDSESDASDDSATWDSYHPLRAAQQQGMSPARFFRTWPDDEKILPLMTAMAKGLACMPNLQTLTLAHQLAGCLKVTAGPGVGARAVFEVVFIAQGLDDFADTAPEDKKRARIYCQTGEWVPDDEVFSIWNEWRPRDVALGRRSDGDSERLLVKFF</sequence>
<dbReference type="STRING" id="503106.A0A218Z0H5"/>
<dbReference type="AlphaFoldDB" id="A0A218Z0H5"/>
<dbReference type="EMBL" id="MZNU01000308">
    <property type="protein sequence ID" value="OWP00746.1"/>
    <property type="molecule type" value="Genomic_DNA"/>
</dbReference>
<gene>
    <name evidence="1" type="ORF">B2J93_8437</name>
</gene>